<keyword evidence="1" id="KW-0175">Coiled coil</keyword>
<gene>
    <name evidence="2" type="ORF">GIB67_037879</name>
</gene>
<accession>A0A7J7LGV8</accession>
<dbReference type="InterPro" id="IPR004252">
    <property type="entry name" value="Probable_transposase_24"/>
</dbReference>
<name>A0A7J7LGV8_9MAGN</name>
<reference evidence="2 3" key="1">
    <citation type="journal article" date="2020" name="IScience">
        <title>Genome Sequencing of the Endangered Kingdonia uniflora (Circaeasteraceae, Ranunculales) Reveals Potential Mechanisms of Evolutionary Specialization.</title>
        <authorList>
            <person name="Sun Y."/>
            <person name="Deng T."/>
            <person name="Zhang A."/>
            <person name="Moore M.J."/>
            <person name="Landis J.B."/>
            <person name="Lin N."/>
            <person name="Zhang H."/>
            <person name="Zhang X."/>
            <person name="Huang J."/>
            <person name="Zhang X."/>
            <person name="Sun H."/>
            <person name="Wang H."/>
        </authorList>
    </citation>
    <scope>NUCLEOTIDE SEQUENCE [LARGE SCALE GENOMIC DNA]</scope>
    <source>
        <strain evidence="2">TB1705</strain>
        <tissue evidence="2">Leaf</tissue>
    </source>
</reference>
<dbReference type="Proteomes" id="UP000541444">
    <property type="component" value="Unassembled WGS sequence"/>
</dbReference>
<evidence type="ECO:0000256" key="1">
    <source>
        <dbReference type="SAM" id="Coils"/>
    </source>
</evidence>
<comment type="caution">
    <text evidence="2">The sequence shown here is derived from an EMBL/GenBank/DDBJ whole genome shotgun (WGS) entry which is preliminary data.</text>
</comment>
<dbReference type="EMBL" id="JACGCM010002284">
    <property type="protein sequence ID" value="KAF6141911.1"/>
    <property type="molecule type" value="Genomic_DNA"/>
</dbReference>
<protein>
    <submittedName>
        <fullName evidence="2">Uncharacterized protein</fullName>
    </submittedName>
</protein>
<proteinExistence type="predicted"/>
<evidence type="ECO:0000313" key="3">
    <source>
        <dbReference type="Proteomes" id="UP000541444"/>
    </source>
</evidence>
<dbReference type="Pfam" id="PF03004">
    <property type="entry name" value="Transposase_24"/>
    <property type="match status" value="1"/>
</dbReference>
<dbReference type="AlphaFoldDB" id="A0A7J7LGV8"/>
<organism evidence="2 3">
    <name type="scientific">Kingdonia uniflora</name>
    <dbReference type="NCBI Taxonomy" id="39325"/>
    <lineage>
        <taxon>Eukaryota</taxon>
        <taxon>Viridiplantae</taxon>
        <taxon>Streptophyta</taxon>
        <taxon>Embryophyta</taxon>
        <taxon>Tracheophyta</taxon>
        <taxon>Spermatophyta</taxon>
        <taxon>Magnoliopsida</taxon>
        <taxon>Ranunculales</taxon>
        <taxon>Circaeasteraceae</taxon>
        <taxon>Kingdonia</taxon>
    </lineage>
</organism>
<feature type="coiled-coil region" evidence="1">
    <location>
        <begin position="158"/>
        <end position="195"/>
    </location>
</feature>
<sequence length="226" mass="26709">MDKFDIDRHLPHVKYIVDKILGESLRGFRYILNSHYKKFENYGVARRHPYCGLAQEKWDACCDWFGREEFKNISEQNSSNRQKLPTNHCSGSKPFIKYLEESTHQPVGMIELYRRIHFSSKGWTSLVAEEKNDRIQQFKDESEAEGVVPKTENEILNMEEVQRRRDEEEFQRKRAEEAEKRNEELIAEMVSQRKKNRGDGCSSREVRGLDAAIQCLIFMVCMNCVY</sequence>
<dbReference type="OrthoDB" id="1921870at2759"/>
<keyword evidence="3" id="KW-1185">Reference proteome</keyword>
<evidence type="ECO:0000313" key="2">
    <source>
        <dbReference type="EMBL" id="KAF6141911.1"/>
    </source>
</evidence>